<dbReference type="Gene3D" id="3.40.1090.10">
    <property type="entry name" value="Cytosolic phospholipase A2 catalytic domain"/>
    <property type="match status" value="1"/>
</dbReference>
<evidence type="ECO:0000256" key="3">
    <source>
        <dbReference type="SAM" id="MobiDB-lite"/>
    </source>
</evidence>
<keyword evidence="7" id="KW-1185">Reference proteome</keyword>
<feature type="short sequence motif" description="DGA/G" evidence="2">
    <location>
        <begin position="372"/>
        <end position="374"/>
    </location>
</feature>
<dbReference type="Proteomes" id="UP000550401">
    <property type="component" value="Unassembled WGS sequence"/>
</dbReference>
<dbReference type="PROSITE" id="PS51635">
    <property type="entry name" value="PNPLA"/>
    <property type="match status" value="1"/>
</dbReference>
<comment type="caution">
    <text evidence="2">Lacks conserved residue(s) required for the propagation of feature annotation.</text>
</comment>
<feature type="domain" description="PNPLA" evidence="5">
    <location>
        <begin position="9"/>
        <end position="385"/>
    </location>
</feature>
<feature type="active site" description="Nucleophile" evidence="2">
    <location>
        <position position="41"/>
    </location>
</feature>
<feature type="transmembrane region" description="Helical" evidence="4">
    <location>
        <begin position="129"/>
        <end position="149"/>
    </location>
</feature>
<keyword evidence="1 2" id="KW-0443">Lipid metabolism</keyword>
<keyword evidence="2" id="KW-0378">Hydrolase</keyword>
<evidence type="ECO:0000256" key="1">
    <source>
        <dbReference type="ARBA" id="ARBA00023098"/>
    </source>
</evidence>
<feature type="region of interest" description="Disordered" evidence="3">
    <location>
        <begin position="596"/>
        <end position="621"/>
    </location>
</feature>
<dbReference type="InterPro" id="IPR016035">
    <property type="entry name" value="Acyl_Trfase/lysoPLipase"/>
</dbReference>
<dbReference type="EMBL" id="JACGXL010000007">
    <property type="protein sequence ID" value="MBA8889628.1"/>
    <property type="molecule type" value="Genomic_DNA"/>
</dbReference>
<reference evidence="6 7" key="1">
    <citation type="submission" date="2020-07" db="EMBL/GenBank/DDBJ databases">
        <title>Genomic Encyclopedia of Type Strains, Phase IV (KMG-V): Genome sequencing to study the core and pangenomes of soil and plant-associated prokaryotes.</title>
        <authorList>
            <person name="Whitman W."/>
        </authorList>
    </citation>
    <scope>NUCLEOTIDE SEQUENCE [LARGE SCALE GENOMIC DNA]</scope>
    <source>
        <strain evidence="6 7">RH2WT43</strain>
    </source>
</reference>
<gene>
    <name evidence="6" type="ORF">FHW12_003874</name>
</gene>
<evidence type="ECO:0000256" key="4">
    <source>
        <dbReference type="SAM" id="Phobius"/>
    </source>
</evidence>
<feature type="compositionally biased region" description="Basic and acidic residues" evidence="3">
    <location>
        <begin position="603"/>
        <end position="621"/>
    </location>
</feature>
<evidence type="ECO:0000259" key="5">
    <source>
        <dbReference type="PROSITE" id="PS51635"/>
    </source>
</evidence>
<dbReference type="GO" id="GO:0016042">
    <property type="term" value="P:lipid catabolic process"/>
    <property type="evidence" value="ECO:0007669"/>
    <property type="project" value="UniProtKB-UniRule"/>
</dbReference>
<feature type="short sequence motif" description="GXSXG" evidence="2">
    <location>
        <begin position="39"/>
        <end position="43"/>
    </location>
</feature>
<dbReference type="InterPro" id="IPR002641">
    <property type="entry name" value="PNPLA_dom"/>
</dbReference>
<protein>
    <submittedName>
        <fullName evidence="6">Putative acylesterase/phospholipase RssA</fullName>
    </submittedName>
</protein>
<dbReference type="RefSeq" id="WP_182532666.1">
    <property type="nucleotide sequence ID" value="NZ_JACGXL010000007.1"/>
</dbReference>
<sequence>MSERPECDLVMKGGIASGIVYPRAIARLAAHYRLRSVGGASAGAIAAAAAAAAEYGRDRGGFERLEVLPDLLAQTDDGTEHGATRLFRLFRPQPSTARLYRLLVAGLMPEQPRWSLACVRWFVAAVRNFPLAALASLVVAALVLAPLVSRIDYGAGGALPWFASAAAIVLGLLAFAIGLAACIVGHALRAIPANGYGLCSGLGDADTLTPWLHATLQSLAGLEGGRPLRFGDLWRGHDAAPDYVAESARLHAEERAIDLRLMTTALSHGRPYSFPLDSEAFCFDADEMRALFPASVVDALVADSPERIEHGELRGRYRLPAMEDLPVIVPVRMSLAFPLLLSAVPLWRTRMGPDPGRRGAWIGTAERVWFSDGGICSNFPIHYFDALVPSRPTFGINLVDAEYLPAQAQDPADFVWMPDHNGSGATTRTVPVERGGVLGFLGAIITTMQAWTDSMQLAIPGYRDRVVAVRLRASEGGLNLRMAPALIHRIATRGASAGELLLAHYARRDPPPGSVTGWRNHRWVRYRVAMRVLGEALAALREAESLTADGDAALQPMHADPPSYDFASERQREAALRAYRELLALAERYAAMRDELGYPPFDHGPHDGPRPRPELRIRPPL</sequence>
<proteinExistence type="predicted"/>
<dbReference type="AlphaFoldDB" id="A0A839F7X8"/>
<dbReference type="GO" id="GO:0016787">
    <property type="term" value="F:hydrolase activity"/>
    <property type="evidence" value="ECO:0007669"/>
    <property type="project" value="UniProtKB-UniRule"/>
</dbReference>
<feature type="transmembrane region" description="Helical" evidence="4">
    <location>
        <begin position="161"/>
        <end position="184"/>
    </location>
</feature>
<keyword evidence="4" id="KW-0812">Transmembrane</keyword>
<dbReference type="SUPFAM" id="SSF52151">
    <property type="entry name" value="FabD/lysophospholipase-like"/>
    <property type="match status" value="1"/>
</dbReference>
<accession>A0A839F7X8</accession>
<keyword evidence="2" id="KW-0442">Lipid degradation</keyword>
<dbReference type="Pfam" id="PF01734">
    <property type="entry name" value="Patatin"/>
    <property type="match status" value="1"/>
</dbReference>
<evidence type="ECO:0000313" key="7">
    <source>
        <dbReference type="Proteomes" id="UP000550401"/>
    </source>
</evidence>
<organism evidence="6 7">
    <name type="scientific">Dokdonella fugitiva</name>
    <dbReference type="NCBI Taxonomy" id="328517"/>
    <lineage>
        <taxon>Bacteria</taxon>
        <taxon>Pseudomonadati</taxon>
        <taxon>Pseudomonadota</taxon>
        <taxon>Gammaproteobacteria</taxon>
        <taxon>Lysobacterales</taxon>
        <taxon>Rhodanobacteraceae</taxon>
        <taxon>Dokdonella</taxon>
    </lineage>
</organism>
<evidence type="ECO:0000256" key="2">
    <source>
        <dbReference type="PROSITE-ProRule" id="PRU01161"/>
    </source>
</evidence>
<keyword evidence="4" id="KW-1133">Transmembrane helix</keyword>
<comment type="caution">
    <text evidence="6">The sequence shown here is derived from an EMBL/GenBank/DDBJ whole genome shotgun (WGS) entry which is preliminary data.</text>
</comment>
<feature type="active site" description="Proton acceptor" evidence="2">
    <location>
        <position position="372"/>
    </location>
</feature>
<evidence type="ECO:0000313" key="6">
    <source>
        <dbReference type="EMBL" id="MBA8889628.1"/>
    </source>
</evidence>
<keyword evidence="4" id="KW-0472">Membrane</keyword>
<name>A0A839F7X8_9GAMM</name>
<feature type="transmembrane region" description="Helical" evidence="4">
    <location>
        <begin position="325"/>
        <end position="347"/>
    </location>
</feature>